<keyword evidence="2" id="KW-1185">Reference proteome</keyword>
<accession>A0A4Y2EK98</accession>
<comment type="caution">
    <text evidence="1">The sequence shown here is derived from an EMBL/GenBank/DDBJ whole genome shotgun (WGS) entry which is preliminary data.</text>
</comment>
<dbReference type="EMBL" id="BGPR01092778">
    <property type="protein sequence ID" value="GBM28426.1"/>
    <property type="molecule type" value="Genomic_DNA"/>
</dbReference>
<dbReference type="AlphaFoldDB" id="A0A4Y2EK98"/>
<protein>
    <submittedName>
        <fullName evidence="1">Uncharacterized protein</fullName>
    </submittedName>
</protein>
<gene>
    <name evidence="1" type="ORF">AVEN_274026_1</name>
</gene>
<sequence length="163" mass="18450">MDSIEILVFPQHTNTRPSLWSLGSMESANALEDFNVFFFSECSHSEGNCSVYNTLQSKKTPFATSLNDHPCLLELENCPLNKFFIRGKSHMGQDQGNKLVVEVPEYDALKGNLTPRRTSEPAHYPDGALTTWPSKDLVAFVSQILKMFKDFNKFFFSECTTIP</sequence>
<dbReference type="Proteomes" id="UP000499080">
    <property type="component" value="Unassembled WGS sequence"/>
</dbReference>
<proteinExistence type="predicted"/>
<evidence type="ECO:0000313" key="2">
    <source>
        <dbReference type="Proteomes" id="UP000499080"/>
    </source>
</evidence>
<evidence type="ECO:0000313" key="1">
    <source>
        <dbReference type="EMBL" id="GBM28426.1"/>
    </source>
</evidence>
<organism evidence="1 2">
    <name type="scientific">Araneus ventricosus</name>
    <name type="common">Orbweaver spider</name>
    <name type="synonym">Epeira ventricosa</name>
    <dbReference type="NCBI Taxonomy" id="182803"/>
    <lineage>
        <taxon>Eukaryota</taxon>
        <taxon>Metazoa</taxon>
        <taxon>Ecdysozoa</taxon>
        <taxon>Arthropoda</taxon>
        <taxon>Chelicerata</taxon>
        <taxon>Arachnida</taxon>
        <taxon>Araneae</taxon>
        <taxon>Araneomorphae</taxon>
        <taxon>Entelegynae</taxon>
        <taxon>Araneoidea</taxon>
        <taxon>Araneidae</taxon>
        <taxon>Araneus</taxon>
    </lineage>
</organism>
<name>A0A4Y2EK98_ARAVE</name>
<reference evidence="1 2" key="1">
    <citation type="journal article" date="2019" name="Sci. Rep.">
        <title>Orb-weaving spider Araneus ventricosus genome elucidates the spidroin gene catalogue.</title>
        <authorList>
            <person name="Kono N."/>
            <person name="Nakamura H."/>
            <person name="Ohtoshi R."/>
            <person name="Moran D.A.P."/>
            <person name="Shinohara A."/>
            <person name="Yoshida Y."/>
            <person name="Fujiwara M."/>
            <person name="Mori M."/>
            <person name="Tomita M."/>
            <person name="Arakawa K."/>
        </authorList>
    </citation>
    <scope>NUCLEOTIDE SEQUENCE [LARGE SCALE GENOMIC DNA]</scope>
</reference>